<keyword evidence="4" id="KW-1185">Reference proteome</keyword>
<keyword evidence="1" id="KW-0812">Transmembrane</keyword>
<organism evidence="2">
    <name type="scientific">Hexamita inflata</name>
    <dbReference type="NCBI Taxonomy" id="28002"/>
    <lineage>
        <taxon>Eukaryota</taxon>
        <taxon>Metamonada</taxon>
        <taxon>Diplomonadida</taxon>
        <taxon>Hexamitidae</taxon>
        <taxon>Hexamitinae</taxon>
        <taxon>Hexamita</taxon>
    </lineage>
</organism>
<reference evidence="3 4" key="2">
    <citation type="submission" date="2024-07" db="EMBL/GenBank/DDBJ databases">
        <authorList>
            <person name="Akdeniz Z."/>
        </authorList>
    </citation>
    <scope>NUCLEOTIDE SEQUENCE [LARGE SCALE GENOMIC DNA]</scope>
</reference>
<dbReference type="AlphaFoldDB" id="A0AA86S4V0"/>
<dbReference type="EMBL" id="CAXDID020000128">
    <property type="protein sequence ID" value="CAL6034305.1"/>
    <property type="molecule type" value="Genomic_DNA"/>
</dbReference>
<sequence>MGSVTECFWGLQVNKGVCIRGNVVIQSNLGQTRGLVKTEIVRYALFTSTVPILLHLIIFYRNTFTSFIFIRSWKSIVKHIYFLHNPFSIWSVDFQYYKSQTKLSQNTRFSAAPHAAAVSAEPRFLAVFSWVLAEKLHIPGFEPETKRMQHLNTTNQTKLSHQQNDFTQINSNQKILQIVMNSNKVET</sequence>
<dbReference type="EMBL" id="CATOUU010001183">
    <property type="protein sequence ID" value="CAI9978080.1"/>
    <property type="molecule type" value="Genomic_DNA"/>
</dbReference>
<keyword evidence="1" id="KW-1133">Transmembrane helix</keyword>
<dbReference type="Proteomes" id="UP001642409">
    <property type="component" value="Unassembled WGS sequence"/>
</dbReference>
<comment type="caution">
    <text evidence="2">The sequence shown here is derived from an EMBL/GenBank/DDBJ whole genome shotgun (WGS) entry which is preliminary data.</text>
</comment>
<gene>
    <name evidence="3" type="ORF">HINF_LOCUS35385</name>
    <name evidence="2" type="ORF">HINF_LOCUS65725</name>
</gene>
<protein>
    <submittedName>
        <fullName evidence="3">Hypothetical_protein</fullName>
    </submittedName>
</protein>
<reference evidence="2" key="1">
    <citation type="submission" date="2023-06" db="EMBL/GenBank/DDBJ databases">
        <authorList>
            <person name="Kurt Z."/>
        </authorList>
    </citation>
    <scope>NUCLEOTIDE SEQUENCE</scope>
</reference>
<proteinExistence type="predicted"/>
<evidence type="ECO:0000313" key="2">
    <source>
        <dbReference type="EMBL" id="CAI9978080.1"/>
    </source>
</evidence>
<accession>A0AA86S4V0</accession>
<evidence type="ECO:0000313" key="4">
    <source>
        <dbReference type="Proteomes" id="UP001642409"/>
    </source>
</evidence>
<keyword evidence="1" id="KW-0472">Membrane</keyword>
<name>A0AA86S4V0_9EUKA</name>
<feature type="transmembrane region" description="Helical" evidence="1">
    <location>
        <begin position="40"/>
        <end position="60"/>
    </location>
</feature>
<evidence type="ECO:0000313" key="3">
    <source>
        <dbReference type="EMBL" id="CAL6034305.1"/>
    </source>
</evidence>
<evidence type="ECO:0000256" key="1">
    <source>
        <dbReference type="SAM" id="Phobius"/>
    </source>
</evidence>